<feature type="compositionally biased region" description="Polar residues" evidence="1">
    <location>
        <begin position="22"/>
        <end position="41"/>
    </location>
</feature>
<dbReference type="Proteomes" id="UP000799537">
    <property type="component" value="Unassembled WGS sequence"/>
</dbReference>
<evidence type="ECO:0000256" key="1">
    <source>
        <dbReference type="SAM" id="MobiDB-lite"/>
    </source>
</evidence>
<sequence>MASSTVPHRPKVLFWINKDATSNSVSNSSREQRSAIQSQIQRGRPRKRKSKKDQPDEAIDSICRTPASDRVLQERPKELYDATTRGIAAPIDPFDTASIQIDTTAHGLLRYYVHYYHPAQWPNEPFSRDKGPYSYKASVHRIVTTAMQDQLMMFCLLSAACARIQHIDRLDFPTVARKQDGYTQKAIQLMREKVGEMERHRQRDEQTLHMLLHCMLFLGMHYVYGDDFEAGRIHLQVSLALLDQIGGINGLKDRHLQEKILMSDLFLACVDMQPCLCGWEYDPGPASVLKLQDRELRQLSAEDEFMGSALLGKGDDVLPADLQELIEQIIEIYHVKIRLQRSTISCTRALQTGQWITRRNMALRARLLDLKLDDDRMHALRIVSIMWTLLSMNITGRLKTVKIMAGKLRNVLARIAPEQWMPMENVRLWILLIGYTCSPQDSELMEWYFEQIRENEMAQMSVLEELAYNVSLIDWLEEFQKGFLYHGLVQRPVTLDLARKLLEVEKNSWT</sequence>
<keyword evidence="3" id="KW-1185">Reference proteome</keyword>
<organism evidence="2 3">
    <name type="scientific">Zasmidium cellare ATCC 36951</name>
    <dbReference type="NCBI Taxonomy" id="1080233"/>
    <lineage>
        <taxon>Eukaryota</taxon>
        <taxon>Fungi</taxon>
        <taxon>Dikarya</taxon>
        <taxon>Ascomycota</taxon>
        <taxon>Pezizomycotina</taxon>
        <taxon>Dothideomycetes</taxon>
        <taxon>Dothideomycetidae</taxon>
        <taxon>Mycosphaerellales</taxon>
        <taxon>Mycosphaerellaceae</taxon>
        <taxon>Zasmidium</taxon>
    </lineage>
</organism>
<dbReference type="GeneID" id="54567013"/>
<evidence type="ECO:0000313" key="2">
    <source>
        <dbReference type="EMBL" id="KAF2163159.1"/>
    </source>
</evidence>
<dbReference type="InterPro" id="IPR021858">
    <property type="entry name" value="Fun_TF"/>
</dbReference>
<accession>A0A6A6CBW4</accession>
<proteinExistence type="predicted"/>
<feature type="region of interest" description="Disordered" evidence="1">
    <location>
        <begin position="22"/>
        <end position="60"/>
    </location>
</feature>
<gene>
    <name evidence="2" type="ORF">M409DRAFT_57822</name>
</gene>
<protein>
    <recommendedName>
        <fullName evidence="4">Transcription factor domain-containing protein</fullName>
    </recommendedName>
</protein>
<dbReference type="RefSeq" id="XP_033664048.1">
    <property type="nucleotide sequence ID" value="XM_033813741.1"/>
</dbReference>
<evidence type="ECO:0008006" key="4">
    <source>
        <dbReference type="Google" id="ProtNLM"/>
    </source>
</evidence>
<dbReference type="EMBL" id="ML993610">
    <property type="protein sequence ID" value="KAF2163159.1"/>
    <property type="molecule type" value="Genomic_DNA"/>
</dbReference>
<dbReference type="AlphaFoldDB" id="A0A6A6CBW4"/>
<dbReference type="PANTHER" id="PTHR37540:SF5">
    <property type="entry name" value="TRANSCRIPTION FACTOR DOMAIN-CONTAINING PROTEIN"/>
    <property type="match status" value="1"/>
</dbReference>
<evidence type="ECO:0000313" key="3">
    <source>
        <dbReference type="Proteomes" id="UP000799537"/>
    </source>
</evidence>
<name>A0A6A6CBW4_ZASCE</name>
<reference evidence="2" key="1">
    <citation type="journal article" date="2020" name="Stud. Mycol.">
        <title>101 Dothideomycetes genomes: a test case for predicting lifestyles and emergence of pathogens.</title>
        <authorList>
            <person name="Haridas S."/>
            <person name="Albert R."/>
            <person name="Binder M."/>
            <person name="Bloem J."/>
            <person name="Labutti K."/>
            <person name="Salamov A."/>
            <person name="Andreopoulos B."/>
            <person name="Baker S."/>
            <person name="Barry K."/>
            <person name="Bills G."/>
            <person name="Bluhm B."/>
            <person name="Cannon C."/>
            <person name="Castanera R."/>
            <person name="Culley D."/>
            <person name="Daum C."/>
            <person name="Ezra D."/>
            <person name="Gonzalez J."/>
            <person name="Henrissat B."/>
            <person name="Kuo A."/>
            <person name="Liang C."/>
            <person name="Lipzen A."/>
            <person name="Lutzoni F."/>
            <person name="Magnuson J."/>
            <person name="Mondo S."/>
            <person name="Nolan M."/>
            <person name="Ohm R."/>
            <person name="Pangilinan J."/>
            <person name="Park H.-J."/>
            <person name="Ramirez L."/>
            <person name="Alfaro M."/>
            <person name="Sun H."/>
            <person name="Tritt A."/>
            <person name="Yoshinaga Y."/>
            <person name="Zwiers L.-H."/>
            <person name="Turgeon B."/>
            <person name="Goodwin S."/>
            <person name="Spatafora J."/>
            <person name="Crous P."/>
            <person name="Grigoriev I."/>
        </authorList>
    </citation>
    <scope>NUCLEOTIDE SEQUENCE</scope>
    <source>
        <strain evidence="2">ATCC 36951</strain>
    </source>
</reference>
<dbReference type="OrthoDB" id="4137828at2759"/>
<dbReference type="PANTHER" id="PTHR37540">
    <property type="entry name" value="TRANSCRIPTION FACTOR (ACR-2), PUTATIVE-RELATED-RELATED"/>
    <property type="match status" value="1"/>
</dbReference>
<dbReference type="Pfam" id="PF11951">
    <property type="entry name" value="Fungal_trans_2"/>
    <property type="match status" value="1"/>
</dbReference>